<sequence>MIVIIYDGDSYGISKRIDYMLNSTTSSGKRTGILAIGAHPDDIELGCGASLSYYSNEKVYIISVVMTPGCCGAEYIDRHKESQEALNMLGCNKLIPLNFEDTRLYLQIKEMISSLEYIIENETPQDVEITRVYTMNNTDRHQDHIAVYQASMVACRYIPQILGYETPSTCLSFLPQVFESVDEVHFNKKILALQKHKSQIHRRYIQPEYIIAQAKFRGQQVSHSMCEGFVVHKMVL</sequence>
<evidence type="ECO:0000313" key="1">
    <source>
        <dbReference type="EMBL" id="AAN80945.1"/>
    </source>
</evidence>
<dbReference type="AlphaFoldDB" id="A0A0H2VAU5"/>
<accession>A0A0H2VAU5</accession>
<reference evidence="1 2" key="1">
    <citation type="journal article" date="2002" name="Proc. Natl. Acad. Sci. U.S.A.">
        <title>Extensive mosaic structure revealed by the complete genome sequence of uropathogenic Escherichia coli.</title>
        <authorList>
            <person name="Welch R.A."/>
            <person name="Burland V."/>
            <person name="Plunkett G.III."/>
            <person name="Redford P."/>
            <person name="Roesch P."/>
            <person name="Rasko D."/>
            <person name="Buckles E.L."/>
            <person name="Liou S.R."/>
            <person name="Boutin A."/>
            <person name="Hackett J."/>
            <person name="Stroud D."/>
            <person name="Mayhew G.F."/>
            <person name="Rose D.J."/>
            <person name="Zhou S."/>
            <person name="Schwartz D.C."/>
            <person name="Perna N.T."/>
            <person name="Mobley H.L."/>
            <person name="Donnenberg M.S."/>
            <person name="Blattner F.R."/>
        </authorList>
    </citation>
    <scope>NUCLEOTIDE SEQUENCE [LARGE SCALE GENOMIC DNA]</scope>
    <source>
        <strain evidence="2">CFT073 / ATCC 700928 / UPEC</strain>
    </source>
</reference>
<dbReference type="InterPro" id="IPR003737">
    <property type="entry name" value="GlcNAc_PI_deacetylase-related"/>
</dbReference>
<keyword evidence="2" id="KW-1185">Reference proteome</keyword>
<proteinExistence type="predicted"/>
<dbReference type="SUPFAM" id="SSF102588">
    <property type="entry name" value="LmbE-like"/>
    <property type="match status" value="1"/>
</dbReference>
<dbReference type="Gene3D" id="3.40.50.10320">
    <property type="entry name" value="LmbE-like"/>
    <property type="match status" value="1"/>
</dbReference>
<protein>
    <recommendedName>
        <fullName evidence="3">PIG-L family deacetylase</fullName>
    </recommendedName>
</protein>
<organism evidence="1 2">
    <name type="scientific">Escherichia coli O6:H1 (strain CFT073 / ATCC 700928 / UPEC)</name>
    <dbReference type="NCBI Taxonomy" id="199310"/>
    <lineage>
        <taxon>Bacteria</taxon>
        <taxon>Pseudomonadati</taxon>
        <taxon>Pseudomonadota</taxon>
        <taxon>Gammaproteobacteria</taxon>
        <taxon>Enterobacterales</taxon>
        <taxon>Enterobacteriaceae</taxon>
        <taxon>Escherichia</taxon>
    </lineage>
</organism>
<dbReference type="PANTHER" id="PTHR12993:SF30">
    <property type="entry name" value="N-ACETYL-ALPHA-D-GLUCOSAMINYL L-MALATE DEACETYLASE 1"/>
    <property type="match status" value="1"/>
</dbReference>
<dbReference type="GO" id="GO:0016811">
    <property type="term" value="F:hydrolase activity, acting on carbon-nitrogen (but not peptide) bonds, in linear amides"/>
    <property type="evidence" value="ECO:0007669"/>
    <property type="project" value="TreeGrafter"/>
</dbReference>
<dbReference type="Proteomes" id="UP000001410">
    <property type="component" value="Chromosome"/>
</dbReference>
<dbReference type="STRING" id="199310.c2486"/>
<evidence type="ECO:0008006" key="3">
    <source>
        <dbReference type="Google" id="ProtNLM"/>
    </source>
</evidence>
<dbReference type="EMBL" id="AE014075">
    <property type="protein sequence ID" value="AAN80945.1"/>
    <property type="molecule type" value="Genomic_DNA"/>
</dbReference>
<dbReference type="eggNOG" id="COG2120">
    <property type="taxonomic scope" value="Bacteria"/>
</dbReference>
<dbReference type="PANTHER" id="PTHR12993">
    <property type="entry name" value="N-ACETYLGLUCOSAMINYL-PHOSPHATIDYLINOSITOL DE-N-ACETYLASE-RELATED"/>
    <property type="match status" value="1"/>
</dbReference>
<name>A0A0H2VAU5_ECOL6</name>
<dbReference type="InterPro" id="IPR024078">
    <property type="entry name" value="LmbE-like_dom_sf"/>
</dbReference>
<dbReference type="Pfam" id="PF02585">
    <property type="entry name" value="PIG-L"/>
    <property type="match status" value="1"/>
</dbReference>
<dbReference type="KEGG" id="ecc:c2486"/>
<dbReference type="SMR" id="A0A0H2VAU5"/>
<dbReference type="HOGENOM" id="CLU_049311_3_3_6"/>
<gene>
    <name evidence="1" type="ordered locus">c2486</name>
</gene>
<evidence type="ECO:0000313" key="2">
    <source>
        <dbReference type="Proteomes" id="UP000001410"/>
    </source>
</evidence>